<evidence type="ECO:0000256" key="2">
    <source>
        <dbReference type="ARBA" id="ARBA00022741"/>
    </source>
</evidence>
<protein>
    <submittedName>
        <fullName evidence="9">Ubiquitin-conjugating enzyme E2 28-like</fullName>
    </submittedName>
</protein>
<dbReference type="CDD" id="cd00165">
    <property type="entry name" value="S4"/>
    <property type="match status" value="1"/>
</dbReference>
<name>A0A4D9DAU6_9SAUR</name>
<dbReference type="Gene3D" id="1.10.240.10">
    <property type="entry name" value="Tyrosyl-Transfer RNA Synthetase"/>
    <property type="match status" value="1"/>
</dbReference>
<comment type="caution">
    <text evidence="9">The sequence shown here is derived from an EMBL/GenBank/DDBJ whole genome shotgun (WGS) entry which is preliminary data.</text>
</comment>
<dbReference type="PANTHER" id="PTHR11766">
    <property type="entry name" value="TYROSYL-TRNA SYNTHETASE"/>
    <property type="match status" value="1"/>
</dbReference>
<dbReference type="Pfam" id="PF22421">
    <property type="entry name" value="SYY_C-terminal"/>
    <property type="match status" value="1"/>
</dbReference>
<accession>A0A4D9DAU6</accession>
<dbReference type="Gene3D" id="3.10.290.10">
    <property type="entry name" value="RNA-binding S4 domain"/>
    <property type="match status" value="1"/>
</dbReference>
<evidence type="ECO:0000256" key="3">
    <source>
        <dbReference type="ARBA" id="ARBA00022840"/>
    </source>
</evidence>
<evidence type="ECO:0000256" key="1">
    <source>
        <dbReference type="ARBA" id="ARBA00022598"/>
    </source>
</evidence>
<reference evidence="9 10" key="1">
    <citation type="submission" date="2019-04" db="EMBL/GenBank/DDBJ databases">
        <title>Draft genome of the big-headed turtle Platysternon megacephalum.</title>
        <authorList>
            <person name="Gong S."/>
        </authorList>
    </citation>
    <scope>NUCLEOTIDE SEQUENCE [LARGE SCALE GENOMIC DNA]</scope>
    <source>
        <strain evidence="9">DO16091913</strain>
        <tissue evidence="9">Muscle</tissue>
    </source>
</reference>
<keyword evidence="6" id="KW-0694">RNA-binding</keyword>
<dbReference type="InterPro" id="IPR024088">
    <property type="entry name" value="Tyr-tRNA-ligase_bac-type"/>
</dbReference>
<evidence type="ECO:0000256" key="7">
    <source>
        <dbReference type="RuleBase" id="RU363036"/>
    </source>
</evidence>
<dbReference type="OrthoDB" id="337870at2759"/>
<reference evidence="9 10" key="2">
    <citation type="submission" date="2019-04" db="EMBL/GenBank/DDBJ databases">
        <title>The genome sequence of big-headed turtle.</title>
        <authorList>
            <person name="Gong S."/>
        </authorList>
    </citation>
    <scope>NUCLEOTIDE SEQUENCE [LARGE SCALE GENOMIC DNA]</scope>
    <source>
        <strain evidence="9">DO16091913</strain>
        <tissue evidence="9">Muscle</tissue>
    </source>
</reference>
<dbReference type="SUPFAM" id="SSF55174">
    <property type="entry name" value="Alpha-L RNA-binding motif"/>
    <property type="match status" value="1"/>
</dbReference>
<feature type="domain" description="Tyrosine--tRNA ligase SYY-like C-terminal" evidence="8">
    <location>
        <begin position="92"/>
        <end position="170"/>
    </location>
</feature>
<keyword evidence="5 7" id="KW-0030">Aminoacyl-tRNA synthetase</keyword>
<dbReference type="GO" id="GO:0006418">
    <property type="term" value="P:tRNA aminoacylation for protein translation"/>
    <property type="evidence" value="ECO:0007669"/>
    <property type="project" value="InterPro"/>
</dbReference>
<dbReference type="AlphaFoldDB" id="A0A4D9DAU6"/>
<dbReference type="InterPro" id="IPR054608">
    <property type="entry name" value="SYY-like_C"/>
</dbReference>
<dbReference type="GO" id="GO:0003723">
    <property type="term" value="F:RNA binding"/>
    <property type="evidence" value="ECO:0007669"/>
    <property type="project" value="UniProtKB-KW"/>
</dbReference>
<keyword evidence="1 7" id="KW-0436">Ligase</keyword>
<evidence type="ECO:0000256" key="4">
    <source>
        <dbReference type="ARBA" id="ARBA00022917"/>
    </source>
</evidence>
<keyword evidence="3 7" id="KW-0067">ATP-binding</keyword>
<proteinExistence type="inferred from homology"/>
<dbReference type="EMBL" id="QXTE01026207">
    <property type="protein sequence ID" value="TFJ94855.1"/>
    <property type="molecule type" value="Genomic_DNA"/>
</dbReference>
<comment type="similarity">
    <text evidence="7">Belongs to the class-I aminoacyl-tRNA synthetase family.</text>
</comment>
<evidence type="ECO:0000313" key="10">
    <source>
        <dbReference type="Proteomes" id="UP000297703"/>
    </source>
</evidence>
<keyword evidence="10" id="KW-1185">Reference proteome</keyword>
<dbReference type="PANTHER" id="PTHR11766:SF0">
    <property type="entry name" value="TYROSINE--TRNA LIGASE, MITOCHONDRIAL"/>
    <property type="match status" value="1"/>
</dbReference>
<dbReference type="GO" id="GO:0005829">
    <property type="term" value="C:cytosol"/>
    <property type="evidence" value="ECO:0007669"/>
    <property type="project" value="TreeGrafter"/>
</dbReference>
<keyword evidence="4 7" id="KW-0648">Protein biosynthesis</keyword>
<evidence type="ECO:0000259" key="8">
    <source>
        <dbReference type="Pfam" id="PF22421"/>
    </source>
</evidence>
<dbReference type="GO" id="GO:0005524">
    <property type="term" value="F:ATP binding"/>
    <property type="evidence" value="ECO:0007669"/>
    <property type="project" value="UniProtKB-KW"/>
</dbReference>
<dbReference type="Pfam" id="PF00579">
    <property type="entry name" value="tRNA-synt_1b"/>
    <property type="match status" value="1"/>
</dbReference>
<dbReference type="GO" id="GO:0004831">
    <property type="term" value="F:tyrosine-tRNA ligase activity"/>
    <property type="evidence" value="ECO:0007669"/>
    <property type="project" value="InterPro"/>
</dbReference>
<dbReference type="PROSITE" id="PS50889">
    <property type="entry name" value="S4"/>
    <property type="match status" value="1"/>
</dbReference>
<dbReference type="Proteomes" id="UP000297703">
    <property type="component" value="Unassembled WGS sequence"/>
</dbReference>
<dbReference type="SUPFAM" id="SSF52374">
    <property type="entry name" value="Nucleotidylyl transferase"/>
    <property type="match status" value="1"/>
</dbReference>
<gene>
    <name evidence="9" type="ORF">DR999_PMT23934</name>
</gene>
<keyword evidence="2 7" id="KW-0547">Nucleotide-binding</keyword>
<dbReference type="InterPro" id="IPR036986">
    <property type="entry name" value="S4_RNA-bd_sf"/>
</dbReference>
<dbReference type="STRING" id="55544.A0A4D9DAU6"/>
<organism evidence="9 10">
    <name type="scientific">Platysternon megacephalum</name>
    <name type="common">big-headed turtle</name>
    <dbReference type="NCBI Taxonomy" id="55544"/>
    <lineage>
        <taxon>Eukaryota</taxon>
        <taxon>Metazoa</taxon>
        <taxon>Chordata</taxon>
        <taxon>Craniata</taxon>
        <taxon>Vertebrata</taxon>
        <taxon>Euteleostomi</taxon>
        <taxon>Archelosauria</taxon>
        <taxon>Testudinata</taxon>
        <taxon>Testudines</taxon>
        <taxon>Cryptodira</taxon>
        <taxon>Durocryptodira</taxon>
        <taxon>Testudinoidea</taxon>
        <taxon>Platysternidae</taxon>
        <taxon>Platysternon</taxon>
    </lineage>
</organism>
<evidence type="ECO:0000256" key="5">
    <source>
        <dbReference type="ARBA" id="ARBA00023146"/>
    </source>
</evidence>
<evidence type="ECO:0000313" key="9">
    <source>
        <dbReference type="EMBL" id="TFJ94855.1"/>
    </source>
</evidence>
<sequence length="181" mass="19558">MSPYAFYQYFLNVEDSKVIEYLKIFSERPRAEIEELAQSAAENPHRREAQRALADDVTRLVHSEGDRASAEAAGLAVFGRGDLLAIDSATMSALFDQLGGSTLESQDLTVVDALVSAGVVESRSAARRAIAEGGAYLNNNRIDDADCVLSDSDLLAGGYAMLRRGKRNVGLIRVNSSVHAH</sequence>
<dbReference type="InterPro" id="IPR002305">
    <property type="entry name" value="aa-tRNA-synth_Ic"/>
</dbReference>
<evidence type="ECO:0000256" key="6">
    <source>
        <dbReference type="PROSITE-ProRule" id="PRU00182"/>
    </source>
</evidence>